<gene>
    <name evidence="1" type="ORF">RR49_01179</name>
</gene>
<keyword evidence="2" id="KW-1185">Reference proteome</keyword>
<reference evidence="1 2" key="1">
    <citation type="submission" date="2015-02" db="EMBL/GenBank/DDBJ databases">
        <title>Draft genome sequences of ten Microbacterium spp. with emphasis on heavy metal contaminated environments.</title>
        <authorList>
            <person name="Corretto E."/>
        </authorList>
    </citation>
    <scope>NUCLEOTIDE SEQUENCE [LARGE SCALE GENOMIC DNA]</scope>
    <source>
        <strain evidence="1 2">DSM 18659</strain>
    </source>
</reference>
<comment type="caution">
    <text evidence="1">The sequence shown here is derived from an EMBL/GenBank/DDBJ whole genome shotgun (WGS) entry which is preliminary data.</text>
</comment>
<proteinExistence type="predicted"/>
<protein>
    <submittedName>
        <fullName evidence="1">Uncharacterized protein</fullName>
    </submittedName>
</protein>
<evidence type="ECO:0000313" key="2">
    <source>
        <dbReference type="Proteomes" id="UP000033451"/>
    </source>
</evidence>
<dbReference type="PATRIC" id="fig|400772.4.peg.1202"/>
<dbReference type="RefSeq" id="WP_045247127.1">
    <property type="nucleotide sequence ID" value="NZ_JYIY01000069.1"/>
</dbReference>
<organism evidence="1 2">
    <name type="scientific">Microbacterium ginsengisoli</name>
    <dbReference type="NCBI Taxonomy" id="400772"/>
    <lineage>
        <taxon>Bacteria</taxon>
        <taxon>Bacillati</taxon>
        <taxon>Actinomycetota</taxon>
        <taxon>Actinomycetes</taxon>
        <taxon>Micrococcales</taxon>
        <taxon>Microbacteriaceae</taxon>
        <taxon>Microbacterium</taxon>
    </lineage>
</organism>
<dbReference type="EMBL" id="JYIY01000069">
    <property type="protein sequence ID" value="KJL37067.1"/>
    <property type="molecule type" value="Genomic_DNA"/>
</dbReference>
<dbReference type="STRING" id="400772.RR49_01179"/>
<dbReference type="Proteomes" id="UP000033451">
    <property type="component" value="Unassembled WGS sequence"/>
</dbReference>
<accession>A0A0F0LUU1</accession>
<name>A0A0F0LUU1_9MICO</name>
<sequence length="66" mass="7041">MTTLQVESDPVVCTVCETAVARFNDQGLASKLTIHGMECAGHGFTGCAHDGPCYRRVTDHENGSKS</sequence>
<evidence type="ECO:0000313" key="1">
    <source>
        <dbReference type="EMBL" id="KJL37067.1"/>
    </source>
</evidence>
<dbReference type="AlphaFoldDB" id="A0A0F0LUU1"/>